<dbReference type="Proteomes" id="UP000188603">
    <property type="component" value="Chromosome"/>
</dbReference>
<dbReference type="NCBIfam" id="NF042993">
    <property type="entry name" value="AlphKGSA_gudD"/>
    <property type="match status" value="1"/>
</dbReference>
<evidence type="ECO:0000256" key="4">
    <source>
        <dbReference type="RuleBase" id="RU003345"/>
    </source>
</evidence>
<gene>
    <name evidence="6" type="ORF">B0W44_08265</name>
</gene>
<dbReference type="EMBL" id="CP019699">
    <property type="protein sequence ID" value="AQS55785.1"/>
    <property type="molecule type" value="Genomic_DNA"/>
</dbReference>
<dbReference type="KEGG" id="ntr:B0W44_08265"/>
<dbReference type="InterPro" id="IPR029510">
    <property type="entry name" value="Ald_DH_CS_GLU"/>
</dbReference>
<dbReference type="InterPro" id="IPR016162">
    <property type="entry name" value="Ald_DH_N"/>
</dbReference>
<dbReference type="InterPro" id="IPR016161">
    <property type="entry name" value="Ald_DH/histidinol_DH"/>
</dbReference>
<reference evidence="6 7" key="1">
    <citation type="journal article" date="2015" name="Int. J. Syst. Evol. Microbiol.">
        <title>Novibacillus thermophilus gen. nov., sp. nov., a Gram-staining-negative and moderately thermophilic member of the family Thermoactinomycetaceae.</title>
        <authorList>
            <person name="Yang G."/>
            <person name="Chen J."/>
            <person name="Zhou S."/>
        </authorList>
    </citation>
    <scope>NUCLEOTIDE SEQUENCE [LARGE SCALE GENOMIC DNA]</scope>
    <source>
        <strain evidence="6 7">SG-1</strain>
    </source>
</reference>
<evidence type="ECO:0000256" key="1">
    <source>
        <dbReference type="ARBA" id="ARBA00009986"/>
    </source>
</evidence>
<dbReference type="OrthoDB" id="9762913at2"/>
<feature type="active site" evidence="3">
    <location>
        <position position="256"/>
    </location>
</feature>
<proteinExistence type="inferred from homology"/>
<name>A0A1U9K6V2_9BACL</name>
<organism evidence="6 7">
    <name type="scientific">Novibacillus thermophilus</name>
    <dbReference type="NCBI Taxonomy" id="1471761"/>
    <lineage>
        <taxon>Bacteria</taxon>
        <taxon>Bacillati</taxon>
        <taxon>Bacillota</taxon>
        <taxon>Bacilli</taxon>
        <taxon>Bacillales</taxon>
        <taxon>Thermoactinomycetaceae</taxon>
        <taxon>Novibacillus</taxon>
    </lineage>
</organism>
<evidence type="ECO:0000259" key="5">
    <source>
        <dbReference type="Pfam" id="PF00171"/>
    </source>
</evidence>
<dbReference type="CDD" id="cd07097">
    <property type="entry name" value="ALDH_KGSADH-YcbD"/>
    <property type="match status" value="1"/>
</dbReference>
<dbReference type="InterPro" id="IPR054869">
    <property type="entry name" value="AlphKGSA_gudD"/>
</dbReference>
<dbReference type="AlphaFoldDB" id="A0A1U9K6V2"/>
<dbReference type="GO" id="GO:0016620">
    <property type="term" value="F:oxidoreductase activity, acting on the aldehyde or oxo group of donors, NAD or NADP as acceptor"/>
    <property type="evidence" value="ECO:0007669"/>
    <property type="project" value="InterPro"/>
</dbReference>
<dbReference type="Pfam" id="PF00171">
    <property type="entry name" value="Aldedh"/>
    <property type="match status" value="1"/>
</dbReference>
<evidence type="ECO:0000256" key="3">
    <source>
        <dbReference type="PROSITE-ProRule" id="PRU10007"/>
    </source>
</evidence>
<dbReference type="FunFam" id="3.40.605.10:FF:000007">
    <property type="entry name" value="NAD/NADP-dependent betaine aldehyde dehydrogenase"/>
    <property type="match status" value="1"/>
</dbReference>
<dbReference type="SUPFAM" id="SSF53720">
    <property type="entry name" value="ALDH-like"/>
    <property type="match status" value="1"/>
</dbReference>
<evidence type="ECO:0000313" key="6">
    <source>
        <dbReference type="EMBL" id="AQS55785.1"/>
    </source>
</evidence>
<keyword evidence="2 4" id="KW-0560">Oxidoreductase</keyword>
<dbReference type="RefSeq" id="WP_077719648.1">
    <property type="nucleotide sequence ID" value="NZ_CP019699.1"/>
</dbReference>
<evidence type="ECO:0000256" key="2">
    <source>
        <dbReference type="ARBA" id="ARBA00023002"/>
    </source>
</evidence>
<evidence type="ECO:0000313" key="7">
    <source>
        <dbReference type="Proteomes" id="UP000188603"/>
    </source>
</evidence>
<sequence>MSIVTTEESVYLNYVNGAWRKSSTGEVIPSYNPADINEIVGKVQSSSIADLDYAIQAAKSVQKSWGKLSGSERGEYLYKVAQILENRLDEIAETMTREMGKTLPEAKGETARGIAILKYYAGEGTRKIGDVIPSTDRSALMFSKRVPVGVVGVITPWNFPVAIPVWKIAPALVYGNTVVLKPATEAAVTVAKLVECFDQAGIPEGVLNLVTGRGSIIGRGLAESPDVDAVTFTGSNNVGVQIGQTVAARGGKYQLEMGGKNPIIIADDCDLDKAVEAVLNGGLKTTGQKCTCSSRVIVQSGIYEAFKKKLLDKVKEIKVGDGLKEETWMGPCANKSQFEIVKQYIQKGIDEGADLLYGGDEPQDDDLKNGLYIRPTIFDKVTSSMAIAQEEIFGPVLVLMKVDTVEEAIELANDVAYGLSASIFTKNIGHILSFVDDIEAGLVRVNSETTGVEYQAPFGGMKSSSSHSREQGEAAKEFFTSIKTVFVKS</sequence>
<dbReference type="InterPro" id="IPR015590">
    <property type="entry name" value="Aldehyde_DH_dom"/>
</dbReference>
<dbReference type="Gene3D" id="3.40.605.10">
    <property type="entry name" value="Aldehyde Dehydrogenase, Chain A, domain 1"/>
    <property type="match status" value="1"/>
</dbReference>
<dbReference type="InterPro" id="IPR016160">
    <property type="entry name" value="Ald_DH_CS_CYS"/>
</dbReference>
<dbReference type="PROSITE" id="PS00687">
    <property type="entry name" value="ALDEHYDE_DEHYDR_GLU"/>
    <property type="match status" value="1"/>
</dbReference>
<dbReference type="PANTHER" id="PTHR11699">
    <property type="entry name" value="ALDEHYDE DEHYDROGENASE-RELATED"/>
    <property type="match status" value="1"/>
</dbReference>
<keyword evidence="7" id="KW-1185">Reference proteome</keyword>
<dbReference type="FunFam" id="3.40.309.10:FF:000012">
    <property type="entry name" value="Betaine aldehyde dehydrogenase"/>
    <property type="match status" value="1"/>
</dbReference>
<accession>A0A1U9K6V2</accession>
<dbReference type="InterPro" id="IPR016163">
    <property type="entry name" value="Ald_DH_C"/>
</dbReference>
<comment type="similarity">
    <text evidence="1 4">Belongs to the aldehyde dehydrogenase family.</text>
</comment>
<feature type="domain" description="Aldehyde dehydrogenase" evidence="5">
    <location>
        <begin position="19"/>
        <end position="485"/>
    </location>
</feature>
<protein>
    <submittedName>
        <fullName evidence="6">Aldehyde dehydrogenase family protein</fullName>
    </submittedName>
</protein>
<dbReference type="PROSITE" id="PS00070">
    <property type="entry name" value="ALDEHYDE_DEHYDR_CYS"/>
    <property type="match status" value="1"/>
</dbReference>
<dbReference type="Gene3D" id="3.40.309.10">
    <property type="entry name" value="Aldehyde Dehydrogenase, Chain A, domain 2"/>
    <property type="match status" value="1"/>
</dbReference>
<dbReference type="STRING" id="1471761.B0W44_08265"/>